<dbReference type="PRINTS" id="PR01071">
    <property type="entry name" value="ACOABIOTINCC"/>
</dbReference>
<evidence type="ECO:0000256" key="9">
    <source>
        <dbReference type="SAM" id="MobiDB-lite"/>
    </source>
</evidence>
<keyword evidence="5 8" id="KW-0443">Lipid metabolism</keyword>
<evidence type="ECO:0000256" key="3">
    <source>
        <dbReference type="ARBA" id="ARBA00022516"/>
    </source>
</evidence>
<evidence type="ECO:0000259" key="10">
    <source>
        <dbReference type="PROSITE" id="PS50968"/>
    </source>
</evidence>
<keyword evidence="12" id="KW-1185">Reference proteome</keyword>
<dbReference type="InterPro" id="IPR001249">
    <property type="entry name" value="AcCoA_biotinCC"/>
</dbReference>
<keyword evidence="3 8" id="KW-0444">Lipid biosynthesis</keyword>
<evidence type="ECO:0000256" key="6">
    <source>
        <dbReference type="ARBA" id="ARBA00023160"/>
    </source>
</evidence>
<evidence type="ECO:0000256" key="8">
    <source>
        <dbReference type="RuleBase" id="RU364072"/>
    </source>
</evidence>
<accession>A0ABQ7H2Z7</accession>
<evidence type="ECO:0000256" key="5">
    <source>
        <dbReference type="ARBA" id="ARBA00023098"/>
    </source>
</evidence>
<evidence type="ECO:0000313" key="11">
    <source>
        <dbReference type="EMBL" id="KAF5841226.1"/>
    </source>
</evidence>
<dbReference type="PANTHER" id="PTHR45266">
    <property type="entry name" value="OXALOACETATE DECARBOXYLASE ALPHA CHAIN"/>
    <property type="match status" value="1"/>
</dbReference>
<keyword evidence="8" id="KW-0150">Chloroplast</keyword>
<dbReference type="InterPro" id="IPR000089">
    <property type="entry name" value="Biotin_lipoyl"/>
</dbReference>
<comment type="function">
    <text evidence="8">This protein is a component of the acetyl coenzyme A carboxylase complex; first, biotin carboxylase catalyzes the carboxylation of the carrier protein and then the transcarboxylase transfers the carboxyl group to form malonyl-CoA.</text>
</comment>
<evidence type="ECO:0000256" key="2">
    <source>
        <dbReference type="ARBA" id="ARBA00017562"/>
    </source>
</evidence>
<evidence type="ECO:0000256" key="7">
    <source>
        <dbReference type="ARBA" id="ARBA00023267"/>
    </source>
</evidence>
<gene>
    <name evidence="11" type="ORF">DUNSADRAFT_13871</name>
</gene>
<dbReference type="CDD" id="cd06850">
    <property type="entry name" value="biotinyl_domain"/>
    <property type="match status" value="1"/>
</dbReference>
<feature type="compositionally biased region" description="Low complexity" evidence="9">
    <location>
        <begin position="53"/>
        <end position="65"/>
    </location>
</feature>
<keyword evidence="6 8" id="KW-0275">Fatty acid biosynthesis</keyword>
<keyword evidence="8" id="KW-0934">Plastid</keyword>
<dbReference type="PROSITE" id="PS00188">
    <property type="entry name" value="BIOTIN"/>
    <property type="match status" value="1"/>
</dbReference>
<comment type="pathway">
    <text evidence="1 8">Lipid metabolism; fatty acid biosynthesis.</text>
</comment>
<comment type="subcellular location">
    <subcellularLocation>
        <location evidence="8">Plastid</location>
        <location evidence="8">Chloroplast</location>
    </subcellularLocation>
</comment>
<dbReference type="InterPro" id="IPR050709">
    <property type="entry name" value="Biotin_Carboxyl_Carrier/Decarb"/>
</dbReference>
<dbReference type="PANTHER" id="PTHR45266:SF3">
    <property type="entry name" value="OXALOACETATE DECARBOXYLASE ALPHA CHAIN"/>
    <property type="match status" value="1"/>
</dbReference>
<keyword evidence="4 8" id="KW-0276">Fatty acid metabolism</keyword>
<dbReference type="PROSITE" id="PS50968">
    <property type="entry name" value="BIOTINYL_LIPOYL"/>
    <property type="match status" value="1"/>
</dbReference>
<keyword evidence="7 8" id="KW-0092">Biotin</keyword>
<dbReference type="Pfam" id="PF00364">
    <property type="entry name" value="Biotin_lipoyl"/>
    <property type="match status" value="1"/>
</dbReference>
<protein>
    <recommendedName>
        <fullName evidence="2 8">Biotin carboxyl carrier protein of acetyl-CoA carboxylase</fullName>
    </recommendedName>
</protein>
<dbReference type="Gene3D" id="2.40.50.100">
    <property type="match status" value="1"/>
</dbReference>
<dbReference type="EMBL" id="MU069491">
    <property type="protein sequence ID" value="KAF5841226.1"/>
    <property type="molecule type" value="Genomic_DNA"/>
</dbReference>
<dbReference type="SUPFAM" id="SSF51230">
    <property type="entry name" value="Single hybrid motif"/>
    <property type="match status" value="1"/>
</dbReference>
<proteinExistence type="predicted"/>
<evidence type="ECO:0000313" key="12">
    <source>
        <dbReference type="Proteomes" id="UP000815325"/>
    </source>
</evidence>
<feature type="domain" description="Lipoyl-binding" evidence="10">
    <location>
        <begin position="102"/>
        <end position="178"/>
    </location>
</feature>
<dbReference type="InterPro" id="IPR011053">
    <property type="entry name" value="Single_hybrid_motif"/>
</dbReference>
<dbReference type="Proteomes" id="UP000815325">
    <property type="component" value="Unassembled WGS sequence"/>
</dbReference>
<name>A0ABQ7H2Z7_DUNSA</name>
<evidence type="ECO:0000256" key="4">
    <source>
        <dbReference type="ARBA" id="ARBA00022832"/>
    </source>
</evidence>
<comment type="caution">
    <text evidence="11">The sequence shown here is derived from an EMBL/GenBank/DDBJ whole genome shotgun (WGS) entry which is preliminary data.</text>
</comment>
<dbReference type="InterPro" id="IPR001882">
    <property type="entry name" value="Biotin_BS"/>
</dbReference>
<reference evidence="11" key="1">
    <citation type="submission" date="2017-08" db="EMBL/GenBank/DDBJ databases">
        <authorList>
            <person name="Polle J.E."/>
            <person name="Barry K."/>
            <person name="Cushman J."/>
            <person name="Schmutz J."/>
            <person name="Tran D."/>
            <person name="Hathwaick L.T."/>
            <person name="Yim W.C."/>
            <person name="Jenkins J."/>
            <person name="Mckie-Krisberg Z.M."/>
            <person name="Prochnik S."/>
            <person name="Lindquist E."/>
            <person name="Dockter R.B."/>
            <person name="Adam C."/>
            <person name="Molina H."/>
            <person name="Bunkerborg J."/>
            <person name="Jin E."/>
            <person name="Buchheim M."/>
            <person name="Magnuson J."/>
        </authorList>
    </citation>
    <scope>NUCLEOTIDE SEQUENCE</scope>
    <source>
        <strain evidence="11">CCAP 19/18</strain>
    </source>
</reference>
<organism evidence="11 12">
    <name type="scientific">Dunaliella salina</name>
    <name type="common">Green alga</name>
    <name type="synonym">Protococcus salinus</name>
    <dbReference type="NCBI Taxonomy" id="3046"/>
    <lineage>
        <taxon>Eukaryota</taxon>
        <taxon>Viridiplantae</taxon>
        <taxon>Chlorophyta</taxon>
        <taxon>core chlorophytes</taxon>
        <taxon>Chlorophyceae</taxon>
        <taxon>CS clade</taxon>
        <taxon>Chlamydomonadales</taxon>
        <taxon>Dunaliellaceae</taxon>
        <taxon>Dunaliella</taxon>
    </lineage>
</organism>
<evidence type="ECO:0000256" key="1">
    <source>
        <dbReference type="ARBA" id="ARBA00005194"/>
    </source>
</evidence>
<feature type="compositionally biased region" description="Low complexity" evidence="9">
    <location>
        <begin position="7"/>
        <end position="20"/>
    </location>
</feature>
<feature type="compositionally biased region" description="Low complexity" evidence="9">
    <location>
        <begin position="34"/>
        <end position="47"/>
    </location>
</feature>
<sequence>MRALQGRASAGATSSSSSRFSRPHATRHALAPTQQSRQQLGLRQSQQCRAAAEEAAGTNGANAPADSVDFEELSDIIRMVNDTDIIELELNSKKFNLSLRKKEALVMEQQRQQMQSPAPGEPPFCKEGDKVTKGQTVGIIEAMKLMNEIEAEVSGTLVRVLADNGSPVAPGMALFLIKP</sequence>
<feature type="region of interest" description="Disordered" evidence="9">
    <location>
        <begin position="1"/>
        <end position="66"/>
    </location>
</feature>